<sequence length="87" mass="9671">MSLDPDARVWVATGFSGSNCEKCLHTDPDCRNLTEARDVVAKRRRMYPADQRVCEICSGAYTPSRDTGRSEAYELLDAADPDEVSVE</sequence>
<dbReference type="RefSeq" id="WP_271970465.1">
    <property type="nucleotide sequence ID" value="NZ_JAQLUK010000027.1"/>
</dbReference>
<evidence type="ECO:0000313" key="1">
    <source>
        <dbReference type="EMBL" id="MDB2293705.1"/>
    </source>
</evidence>
<keyword evidence="2" id="KW-1185">Reference proteome</keyword>
<dbReference type="Proteomes" id="UP001210528">
    <property type="component" value="Unassembled WGS sequence"/>
</dbReference>
<comment type="caution">
    <text evidence="1">The sequence shown here is derived from an EMBL/GenBank/DDBJ whole genome shotgun (WGS) entry which is preliminary data.</text>
</comment>
<proteinExistence type="predicted"/>
<gene>
    <name evidence="1" type="ORF">PM085_15720</name>
</gene>
<dbReference type="EMBL" id="JAQLUK010000027">
    <property type="protein sequence ID" value="MDB2293705.1"/>
    <property type="molecule type" value="Genomic_DNA"/>
</dbReference>
<name>A0ABT4Z6B3_HALEZ</name>
<reference evidence="1 2" key="1">
    <citation type="submission" date="2023-01" db="EMBL/GenBank/DDBJ databases">
        <title>Halorubrum ezzemoulense from Santa Pola, Spain.</title>
        <authorList>
            <person name="Feng Y."/>
            <person name="Louyakis A.S."/>
            <person name="Gogarten J.P."/>
        </authorList>
    </citation>
    <scope>NUCLEOTIDE SEQUENCE [LARGE SCALE GENOMIC DNA]</scope>
    <source>
        <strain evidence="1 2">AMM015</strain>
    </source>
</reference>
<evidence type="ECO:0000313" key="2">
    <source>
        <dbReference type="Proteomes" id="UP001210528"/>
    </source>
</evidence>
<protein>
    <recommendedName>
        <fullName evidence="3">HNH endonuclease</fullName>
    </recommendedName>
</protein>
<accession>A0ABT4Z6B3</accession>
<organism evidence="1 2">
    <name type="scientific">Halorubrum ezzemoulense</name>
    <name type="common">Halorubrum chaoviator</name>
    <dbReference type="NCBI Taxonomy" id="337243"/>
    <lineage>
        <taxon>Archaea</taxon>
        <taxon>Methanobacteriati</taxon>
        <taxon>Methanobacteriota</taxon>
        <taxon>Stenosarchaea group</taxon>
        <taxon>Halobacteria</taxon>
        <taxon>Halobacteriales</taxon>
        <taxon>Haloferacaceae</taxon>
        <taxon>Halorubrum</taxon>
    </lineage>
</organism>
<evidence type="ECO:0008006" key="3">
    <source>
        <dbReference type="Google" id="ProtNLM"/>
    </source>
</evidence>